<dbReference type="Proteomes" id="UP000194632">
    <property type="component" value="Unassembled WGS sequence"/>
</dbReference>
<dbReference type="InterPro" id="IPR019587">
    <property type="entry name" value="Polyketide_cyclase/dehydratase"/>
</dbReference>
<organism evidence="2 3">
    <name type="scientific">Gordonia lacunae</name>
    <dbReference type="NCBI Taxonomy" id="417102"/>
    <lineage>
        <taxon>Bacteria</taxon>
        <taxon>Bacillati</taxon>
        <taxon>Actinomycetota</taxon>
        <taxon>Actinomycetes</taxon>
        <taxon>Mycobacteriales</taxon>
        <taxon>Gordoniaceae</taxon>
        <taxon>Gordonia</taxon>
    </lineage>
</organism>
<dbReference type="InterPro" id="IPR023393">
    <property type="entry name" value="START-like_dom_sf"/>
</dbReference>
<dbReference type="SUPFAM" id="SSF55961">
    <property type="entry name" value="Bet v1-like"/>
    <property type="match status" value="1"/>
</dbReference>
<name>A0A243QC95_9ACTN</name>
<feature type="region of interest" description="Disordered" evidence="1">
    <location>
        <begin position="1"/>
        <end position="21"/>
    </location>
</feature>
<evidence type="ECO:0000313" key="3">
    <source>
        <dbReference type="Proteomes" id="UP000194632"/>
    </source>
</evidence>
<sequence length="176" mass="19372">MARRSWAAATTSPRSSDTCATTCLPHHEKRGAMPEITTRRTLNVAAQKAWALVSDPSRFAEWNTLHTRWESEPPTSLELGTRVTEVVTIKGVVDRIDFTTTAYDAPRYVQLEGNGSTGSSVQLDFAIDPEGTEACVATLHVVFTSSILFGPLGSIIRKAFRKHLDESLERLNDLLA</sequence>
<dbReference type="AlphaFoldDB" id="A0A243QC95"/>
<dbReference type="Pfam" id="PF10604">
    <property type="entry name" value="Polyketide_cyc2"/>
    <property type="match status" value="1"/>
</dbReference>
<feature type="compositionally biased region" description="Polar residues" evidence="1">
    <location>
        <begin position="8"/>
        <end position="21"/>
    </location>
</feature>
<proteinExistence type="predicted"/>
<evidence type="ECO:0000313" key="2">
    <source>
        <dbReference type="EMBL" id="OUC79387.1"/>
    </source>
</evidence>
<evidence type="ECO:0008006" key="4">
    <source>
        <dbReference type="Google" id="ProtNLM"/>
    </source>
</evidence>
<protein>
    <recommendedName>
        <fullName evidence="4">Polyketide cyclase</fullName>
    </recommendedName>
</protein>
<dbReference type="STRING" id="417102.CA982_07975"/>
<evidence type="ECO:0000256" key="1">
    <source>
        <dbReference type="SAM" id="MobiDB-lite"/>
    </source>
</evidence>
<gene>
    <name evidence="2" type="ORF">CA982_07975</name>
</gene>
<accession>A0A243QC95</accession>
<keyword evidence="3" id="KW-1185">Reference proteome</keyword>
<dbReference type="EMBL" id="NGFO01000007">
    <property type="protein sequence ID" value="OUC79387.1"/>
    <property type="molecule type" value="Genomic_DNA"/>
</dbReference>
<dbReference type="Gene3D" id="3.30.530.20">
    <property type="match status" value="1"/>
</dbReference>
<comment type="caution">
    <text evidence="2">The sequence shown here is derived from an EMBL/GenBank/DDBJ whole genome shotgun (WGS) entry which is preliminary data.</text>
</comment>
<reference evidence="2 3" key="1">
    <citation type="submission" date="2017-05" db="EMBL/GenBank/DDBJ databases">
        <title>Biotechnological potential of actinobacteria isolated from South African environments.</title>
        <authorList>
            <person name="Le Roes-Hill M."/>
            <person name="Prins A."/>
            <person name="Durrell K.A."/>
        </authorList>
    </citation>
    <scope>NUCLEOTIDE SEQUENCE [LARGE SCALE GENOMIC DNA]</scope>
    <source>
        <strain evidence="2">BS2</strain>
    </source>
</reference>